<dbReference type="PANTHER" id="PTHR11893">
    <property type="entry name" value="INNEXIN"/>
    <property type="match status" value="1"/>
</dbReference>
<keyword evidence="2 9" id="KW-0813">Transport</keyword>
<comment type="similarity">
    <text evidence="9">Belongs to the pannexin family.</text>
</comment>
<evidence type="ECO:0000256" key="6">
    <source>
        <dbReference type="ARBA" id="ARBA00023065"/>
    </source>
</evidence>
<feature type="transmembrane region" description="Helical" evidence="9">
    <location>
        <begin position="227"/>
        <end position="251"/>
    </location>
</feature>
<evidence type="ECO:0000256" key="4">
    <source>
        <dbReference type="ARBA" id="ARBA00022692"/>
    </source>
</evidence>
<reference evidence="10" key="1">
    <citation type="submission" date="2021-02" db="EMBL/GenBank/DDBJ databases">
        <authorList>
            <person name="Nowell W R."/>
        </authorList>
    </citation>
    <scope>NUCLEOTIDE SEQUENCE</scope>
</reference>
<feature type="transmembrane region" description="Helical" evidence="9">
    <location>
        <begin position="312"/>
        <end position="333"/>
    </location>
</feature>
<keyword evidence="3" id="KW-1003">Cell membrane</keyword>
<accession>A0A819CRA1</accession>
<proteinExistence type="inferred from homology"/>
<sequence>MRFRQVCLHVQLNPIMDIHSLMGRASTMMSGKRNDDSMSDRLNYRYTVAILVIFAIINMNRLYTDQIKCWVPAFFTPNYDEYVRSVCFVQNTYYVKHLDKVPKTYKRKKESEILYYQWIPFLLLIKAFLFYIPRISWNTFGLKSGVQLSDLVESSFDYKMPTTDAAHRQMCLDYVVDTIDEYCNDHRRQITTRKDLNTFYRKISAGWCLSGKYLGNYLVVLYITTKLMYISISLFQIFLLSILLGSNFAFYGIQVIDRLFRGINWDSETRLFPKTTLCDFTVREFGHPKLAHEYTVPCVLPLNLFNQQMFTFLYFWYCIVILLNIGDFFIWLYTISPKNRRAFILTRLHSKKYPLTNETRDIENIRIFADDYLEADGFFMLTLIKENSSDFVASEVIHHLYNEKFLKKYFKETTRARTSTIYDAIDTKQDDDSDSNTKQSRQFCSMIC</sequence>
<gene>
    <name evidence="9" type="primary">inx</name>
    <name evidence="10" type="ORF">KXQ929_LOCUS18501</name>
</gene>
<dbReference type="EMBL" id="CAJOBB010001210">
    <property type="protein sequence ID" value="CAF3825212.1"/>
    <property type="molecule type" value="Genomic_DNA"/>
</dbReference>
<dbReference type="Proteomes" id="UP000663868">
    <property type="component" value="Unassembled WGS sequence"/>
</dbReference>
<evidence type="ECO:0000313" key="10">
    <source>
        <dbReference type="EMBL" id="CAF3825212.1"/>
    </source>
</evidence>
<evidence type="ECO:0000313" key="11">
    <source>
        <dbReference type="Proteomes" id="UP000663868"/>
    </source>
</evidence>
<evidence type="ECO:0000256" key="1">
    <source>
        <dbReference type="ARBA" id="ARBA00004651"/>
    </source>
</evidence>
<dbReference type="PANTHER" id="PTHR11893:SF36">
    <property type="entry name" value="INNEXIN-5"/>
    <property type="match status" value="1"/>
</dbReference>
<dbReference type="GO" id="GO:0005886">
    <property type="term" value="C:plasma membrane"/>
    <property type="evidence" value="ECO:0007669"/>
    <property type="project" value="UniProtKB-SubCell"/>
</dbReference>
<dbReference type="AlphaFoldDB" id="A0A819CRA1"/>
<feature type="transmembrane region" description="Helical" evidence="9">
    <location>
        <begin position="44"/>
        <end position="63"/>
    </location>
</feature>
<keyword evidence="5 9" id="KW-1133">Transmembrane helix</keyword>
<dbReference type="GO" id="GO:0034220">
    <property type="term" value="P:monoatomic ion transmembrane transport"/>
    <property type="evidence" value="ECO:0007669"/>
    <property type="project" value="UniProtKB-KW"/>
</dbReference>
<keyword evidence="4 9" id="KW-0812">Transmembrane</keyword>
<comment type="subcellular location">
    <subcellularLocation>
        <location evidence="1 9">Cell membrane</location>
        <topology evidence="1 9">Multi-pass membrane protein</topology>
    </subcellularLocation>
</comment>
<evidence type="ECO:0000256" key="3">
    <source>
        <dbReference type="ARBA" id="ARBA00022475"/>
    </source>
</evidence>
<dbReference type="GO" id="GO:0005921">
    <property type="term" value="C:gap junction"/>
    <property type="evidence" value="ECO:0007669"/>
    <property type="project" value="UniProtKB-UniRule"/>
</dbReference>
<protein>
    <recommendedName>
        <fullName evidence="9">Innexin</fullName>
    </recommendedName>
</protein>
<dbReference type="Pfam" id="PF00876">
    <property type="entry name" value="Innexin"/>
    <property type="match status" value="1"/>
</dbReference>
<organism evidence="10 11">
    <name type="scientific">Adineta steineri</name>
    <dbReference type="NCBI Taxonomy" id="433720"/>
    <lineage>
        <taxon>Eukaryota</taxon>
        <taxon>Metazoa</taxon>
        <taxon>Spiralia</taxon>
        <taxon>Gnathifera</taxon>
        <taxon>Rotifera</taxon>
        <taxon>Eurotatoria</taxon>
        <taxon>Bdelloidea</taxon>
        <taxon>Adinetida</taxon>
        <taxon>Adinetidae</taxon>
        <taxon>Adineta</taxon>
    </lineage>
</organism>
<keyword evidence="7 9" id="KW-0472">Membrane</keyword>
<comment type="function">
    <text evidence="9">Structural component of the gap junctions.</text>
</comment>
<comment type="caution">
    <text evidence="10">The sequence shown here is derived from an EMBL/GenBank/DDBJ whole genome shotgun (WGS) entry which is preliminary data.</text>
</comment>
<feature type="transmembrane region" description="Helical" evidence="9">
    <location>
        <begin position="113"/>
        <end position="132"/>
    </location>
</feature>
<evidence type="ECO:0000256" key="5">
    <source>
        <dbReference type="ARBA" id="ARBA00022989"/>
    </source>
</evidence>
<dbReference type="PRINTS" id="PR01262">
    <property type="entry name" value="INNEXIN"/>
</dbReference>
<keyword evidence="8 9" id="KW-0407">Ion channel</keyword>
<evidence type="ECO:0000256" key="8">
    <source>
        <dbReference type="ARBA" id="ARBA00023303"/>
    </source>
</evidence>
<dbReference type="InterPro" id="IPR000990">
    <property type="entry name" value="Innexin"/>
</dbReference>
<evidence type="ECO:0000256" key="9">
    <source>
        <dbReference type="RuleBase" id="RU010713"/>
    </source>
</evidence>
<dbReference type="PROSITE" id="PS51013">
    <property type="entry name" value="PANNEXIN"/>
    <property type="match status" value="1"/>
</dbReference>
<evidence type="ECO:0000256" key="7">
    <source>
        <dbReference type="ARBA" id="ARBA00023136"/>
    </source>
</evidence>
<keyword evidence="6 9" id="KW-0406">Ion transport</keyword>
<evidence type="ECO:0000256" key="2">
    <source>
        <dbReference type="ARBA" id="ARBA00022448"/>
    </source>
</evidence>
<name>A0A819CRA1_9BILA</name>